<reference evidence="2 3" key="1">
    <citation type="journal article" date="2023" name="Hortic Res">
        <title>The complete reference genome for grapevine (Vitis vinifera L.) genetics and breeding.</title>
        <authorList>
            <person name="Shi X."/>
            <person name="Cao S."/>
            <person name="Wang X."/>
            <person name="Huang S."/>
            <person name="Wang Y."/>
            <person name="Liu Z."/>
            <person name="Liu W."/>
            <person name="Leng X."/>
            <person name="Peng Y."/>
            <person name="Wang N."/>
            <person name="Wang Y."/>
            <person name="Ma Z."/>
            <person name="Xu X."/>
            <person name="Zhang F."/>
            <person name="Xue H."/>
            <person name="Zhong H."/>
            <person name="Wang Y."/>
            <person name="Zhang K."/>
            <person name="Velt A."/>
            <person name="Avia K."/>
            <person name="Holtgrawe D."/>
            <person name="Grimplet J."/>
            <person name="Matus J.T."/>
            <person name="Ware D."/>
            <person name="Wu X."/>
            <person name="Wang H."/>
            <person name="Liu C."/>
            <person name="Fang Y."/>
            <person name="Rustenholz C."/>
            <person name="Cheng Z."/>
            <person name="Xiao H."/>
            <person name="Zhou Y."/>
        </authorList>
    </citation>
    <scope>NUCLEOTIDE SEQUENCE [LARGE SCALE GENOMIC DNA]</scope>
    <source>
        <strain evidence="3">cv. Pinot noir / PN40024</strain>
        <tissue evidence="2">Leaf</tissue>
    </source>
</reference>
<evidence type="ECO:0000313" key="2">
    <source>
        <dbReference type="EMBL" id="WJZ88028.1"/>
    </source>
</evidence>
<organism evidence="2 3">
    <name type="scientific">Vitis vinifera</name>
    <name type="common">Grape</name>
    <dbReference type="NCBI Taxonomy" id="29760"/>
    <lineage>
        <taxon>Eukaryota</taxon>
        <taxon>Viridiplantae</taxon>
        <taxon>Streptophyta</taxon>
        <taxon>Embryophyta</taxon>
        <taxon>Tracheophyta</taxon>
        <taxon>Spermatophyta</taxon>
        <taxon>Magnoliopsida</taxon>
        <taxon>eudicotyledons</taxon>
        <taxon>Gunneridae</taxon>
        <taxon>Pentapetalae</taxon>
        <taxon>rosids</taxon>
        <taxon>Vitales</taxon>
        <taxon>Vitaceae</taxon>
        <taxon>Viteae</taxon>
        <taxon>Vitis</taxon>
    </lineage>
</organism>
<accession>A0ABY9BZM7</accession>
<dbReference type="Proteomes" id="UP001227230">
    <property type="component" value="Chromosome 5"/>
</dbReference>
<evidence type="ECO:0000256" key="1">
    <source>
        <dbReference type="SAM" id="MobiDB-lite"/>
    </source>
</evidence>
<feature type="compositionally biased region" description="Polar residues" evidence="1">
    <location>
        <begin position="14"/>
        <end position="23"/>
    </location>
</feature>
<protein>
    <recommendedName>
        <fullName evidence="4">LRR receptor-like serine/threonine-protein kinase</fullName>
    </recommendedName>
</protein>
<name>A0ABY9BZM7_VITVI</name>
<gene>
    <name evidence="2" type="ORF">VitviT2T_007362</name>
</gene>
<evidence type="ECO:0000313" key="3">
    <source>
        <dbReference type="Proteomes" id="UP001227230"/>
    </source>
</evidence>
<sequence>MSKSVSELGLFNRQAPSASTSKSCGYHRGGSSSSYQTNSTNDSGSSDQSYEGYFAYLKSSYLTKIHLMGISKGHVVIPRCLESQRSVIVWKQSLWRIAWLFGATSAGYSGTLKKLFSAKIPDQLWESKTLMGISFSNNLLTGQLPAALAKVLTL</sequence>
<feature type="region of interest" description="Disordered" evidence="1">
    <location>
        <begin position="14"/>
        <end position="43"/>
    </location>
</feature>
<keyword evidence="3" id="KW-1185">Reference proteome</keyword>
<dbReference type="EMBL" id="CP126652">
    <property type="protein sequence ID" value="WJZ88028.1"/>
    <property type="molecule type" value="Genomic_DNA"/>
</dbReference>
<feature type="compositionally biased region" description="Polar residues" evidence="1">
    <location>
        <begin position="30"/>
        <end position="43"/>
    </location>
</feature>
<proteinExistence type="predicted"/>
<evidence type="ECO:0008006" key="4">
    <source>
        <dbReference type="Google" id="ProtNLM"/>
    </source>
</evidence>